<dbReference type="InterPro" id="IPR050097">
    <property type="entry name" value="Ferredoxin-NADP_redctase_2"/>
</dbReference>
<dbReference type="InterPro" id="IPR023753">
    <property type="entry name" value="FAD/NAD-binding_dom"/>
</dbReference>
<dbReference type="OrthoDB" id="109585at2"/>
<accession>A0A4Q7VP11</accession>
<dbReference type="InterPro" id="IPR036188">
    <property type="entry name" value="FAD/NAD-bd_sf"/>
</dbReference>
<proteinExistence type="predicted"/>
<keyword evidence="2" id="KW-0560">Oxidoreductase</keyword>
<dbReference type="PANTHER" id="PTHR48105">
    <property type="entry name" value="THIOREDOXIN REDUCTASE 1-RELATED-RELATED"/>
    <property type="match status" value="1"/>
</dbReference>
<evidence type="ECO:0000256" key="2">
    <source>
        <dbReference type="ARBA" id="ARBA00023002"/>
    </source>
</evidence>
<gene>
    <name evidence="4" type="ORF">EV670_2488</name>
</gene>
<dbReference type="InterPro" id="IPR018490">
    <property type="entry name" value="cNMP-bd_dom_sf"/>
</dbReference>
<organism evidence="4 5">
    <name type="scientific">Rivibacter subsaxonicus</name>
    <dbReference type="NCBI Taxonomy" id="457575"/>
    <lineage>
        <taxon>Bacteria</taxon>
        <taxon>Pseudomonadati</taxon>
        <taxon>Pseudomonadota</taxon>
        <taxon>Betaproteobacteria</taxon>
        <taxon>Burkholderiales</taxon>
        <taxon>Rivibacter</taxon>
    </lineage>
</organism>
<dbReference type="PROSITE" id="PS50042">
    <property type="entry name" value="CNMP_BINDING_3"/>
    <property type="match status" value="1"/>
</dbReference>
<sequence length="554" mass="59876">MLTPDEVRTVPLFAHLSDADVDRLVRSSADIRLHPGEYAVHEGGERALYAVLSGKFEVVKHFDGIERTLGWRLPGTIFGEVPLAFATPFPGGYRAAEPSRVMRVEPHHYFAIAASSPKVAEMVGALARERIGGLQGIAMQPPKAQVTVYGERWDPACSELRRFLSRNQIVHDWLSPETPDLAHSWAGAVPEAADCPVVRLPDDTLLQQPTLRELAVRLGLQTRPQHAEYDTLIIGAGPAGLAAAVYGASEGLRTLVIEREAPGGQAGTSSRIENYLGFPNGVSGDELGSRALQQARRLGAEIVVTRRVEGMDPATREVTLDGGERVRAHSVILATGVSWRRLVIEGFDQLIGKGIYYGAARSEAASTHGQDVYLIGAGNSAGQAALHFANYARQVTLLVRGDSLEKSMSRYLVEQLAGKSNIAARLHCEVQAALGQSHLEAIDIADREQQSVTRHACGGLFVFIGADADTGWLPVEVARDRNGYVLTGDDVRKAGRWSQDRDPFLLESSVPGVFVCGDVRLSPIKRVAAAVGEGSMAIAFVHQYLAREGLITRP</sequence>
<evidence type="ECO:0000256" key="1">
    <source>
        <dbReference type="ARBA" id="ARBA00022630"/>
    </source>
</evidence>
<evidence type="ECO:0000259" key="3">
    <source>
        <dbReference type="PROSITE" id="PS50042"/>
    </source>
</evidence>
<dbReference type="Gene3D" id="2.60.120.10">
    <property type="entry name" value="Jelly Rolls"/>
    <property type="match status" value="1"/>
</dbReference>
<dbReference type="CDD" id="cd00038">
    <property type="entry name" value="CAP_ED"/>
    <property type="match status" value="1"/>
</dbReference>
<dbReference type="PRINTS" id="PR00469">
    <property type="entry name" value="PNDRDTASEII"/>
</dbReference>
<dbReference type="PRINTS" id="PR00368">
    <property type="entry name" value="FADPNR"/>
</dbReference>
<feature type="domain" description="Cyclic nucleotide-binding" evidence="3">
    <location>
        <begin position="12"/>
        <end position="105"/>
    </location>
</feature>
<dbReference type="Pfam" id="PF07992">
    <property type="entry name" value="Pyr_redox_2"/>
    <property type="match status" value="1"/>
</dbReference>
<dbReference type="InterPro" id="IPR000595">
    <property type="entry name" value="cNMP-bd_dom"/>
</dbReference>
<dbReference type="Gene3D" id="3.50.50.60">
    <property type="entry name" value="FAD/NAD(P)-binding domain"/>
    <property type="match status" value="2"/>
</dbReference>
<name>A0A4Q7VP11_9BURK</name>
<dbReference type="InterPro" id="IPR014710">
    <property type="entry name" value="RmlC-like_jellyroll"/>
</dbReference>
<dbReference type="AlphaFoldDB" id="A0A4Q7VP11"/>
<dbReference type="SUPFAM" id="SSF51905">
    <property type="entry name" value="FAD/NAD(P)-binding domain"/>
    <property type="match status" value="1"/>
</dbReference>
<protein>
    <submittedName>
        <fullName evidence="4">Thioredoxin reductase (NADPH)</fullName>
    </submittedName>
</protein>
<dbReference type="SUPFAM" id="SSF51206">
    <property type="entry name" value="cAMP-binding domain-like"/>
    <property type="match status" value="1"/>
</dbReference>
<dbReference type="GO" id="GO:0016491">
    <property type="term" value="F:oxidoreductase activity"/>
    <property type="evidence" value="ECO:0007669"/>
    <property type="project" value="UniProtKB-KW"/>
</dbReference>
<keyword evidence="5" id="KW-1185">Reference proteome</keyword>
<keyword evidence="1" id="KW-0285">Flavoprotein</keyword>
<dbReference type="EMBL" id="SHKP01000006">
    <property type="protein sequence ID" value="RZT98082.1"/>
    <property type="molecule type" value="Genomic_DNA"/>
</dbReference>
<reference evidence="4 5" key="1">
    <citation type="submission" date="2019-02" db="EMBL/GenBank/DDBJ databases">
        <title>Genomic Encyclopedia of Type Strains, Phase IV (KMG-IV): sequencing the most valuable type-strain genomes for metagenomic binning, comparative biology and taxonomic classification.</title>
        <authorList>
            <person name="Goeker M."/>
        </authorList>
    </citation>
    <scope>NUCLEOTIDE SEQUENCE [LARGE SCALE GENOMIC DNA]</scope>
    <source>
        <strain evidence="4 5">DSM 19570</strain>
    </source>
</reference>
<dbReference type="Proteomes" id="UP000293671">
    <property type="component" value="Unassembled WGS sequence"/>
</dbReference>
<dbReference type="RefSeq" id="WP_130432504.1">
    <property type="nucleotide sequence ID" value="NZ_SHKP01000006.1"/>
</dbReference>
<dbReference type="Pfam" id="PF00027">
    <property type="entry name" value="cNMP_binding"/>
    <property type="match status" value="1"/>
</dbReference>
<evidence type="ECO:0000313" key="4">
    <source>
        <dbReference type="EMBL" id="RZT98082.1"/>
    </source>
</evidence>
<comment type="caution">
    <text evidence="4">The sequence shown here is derived from an EMBL/GenBank/DDBJ whole genome shotgun (WGS) entry which is preliminary data.</text>
</comment>
<evidence type="ECO:0000313" key="5">
    <source>
        <dbReference type="Proteomes" id="UP000293671"/>
    </source>
</evidence>